<comment type="similarity">
    <text evidence="1">Belongs to the glycosyl hydrolase 65 family.</text>
</comment>
<evidence type="ECO:0000259" key="7">
    <source>
        <dbReference type="Pfam" id="PF03636"/>
    </source>
</evidence>
<dbReference type="Pfam" id="PF03632">
    <property type="entry name" value="Glyco_hydro_65m"/>
    <property type="match status" value="1"/>
</dbReference>
<dbReference type="KEGG" id="scc:Spico_1538"/>
<dbReference type="Pfam" id="PF03633">
    <property type="entry name" value="Glyco_hydro_65C"/>
    <property type="match status" value="1"/>
</dbReference>
<dbReference type="InterPro" id="IPR005194">
    <property type="entry name" value="Glyco_hydro_65_C"/>
</dbReference>
<dbReference type="InterPro" id="IPR012341">
    <property type="entry name" value="6hp_glycosidase-like_sf"/>
</dbReference>
<evidence type="ECO:0000313" key="8">
    <source>
        <dbReference type="EMBL" id="AEC02741.1"/>
    </source>
</evidence>
<dbReference type="Gene3D" id="2.70.98.40">
    <property type="entry name" value="Glycoside hydrolase, family 65, N-terminal domain"/>
    <property type="match status" value="1"/>
</dbReference>
<keyword evidence="8" id="KW-0808">Transferase</keyword>
<dbReference type="AlphaFoldDB" id="F4GIX3"/>
<dbReference type="PANTHER" id="PTHR11051:SF13">
    <property type="entry name" value="GLYCOSYL TRANSFERASE"/>
    <property type="match status" value="1"/>
</dbReference>
<dbReference type="eggNOG" id="COG1554">
    <property type="taxonomic scope" value="Bacteria"/>
</dbReference>
<dbReference type="Gene3D" id="1.50.10.10">
    <property type="match status" value="1"/>
</dbReference>
<feature type="binding site" evidence="3">
    <location>
        <begin position="356"/>
        <end position="357"/>
    </location>
    <ligand>
        <name>substrate</name>
    </ligand>
</feature>
<dbReference type="GO" id="GO:0005975">
    <property type="term" value="P:carbohydrate metabolic process"/>
    <property type="evidence" value="ECO:0007669"/>
    <property type="project" value="InterPro"/>
</dbReference>
<dbReference type="PANTHER" id="PTHR11051">
    <property type="entry name" value="GLYCOSYL HYDROLASE-RELATED"/>
    <property type="match status" value="1"/>
</dbReference>
<dbReference type="InterPro" id="IPR005195">
    <property type="entry name" value="Glyco_hydro_65_M"/>
</dbReference>
<evidence type="ECO:0000256" key="4">
    <source>
        <dbReference type="SAM" id="MobiDB-lite"/>
    </source>
</evidence>
<dbReference type="Proteomes" id="UP000007939">
    <property type="component" value="Chromosome"/>
</dbReference>
<dbReference type="InterPro" id="IPR011013">
    <property type="entry name" value="Gal_mutarotase_sf_dom"/>
</dbReference>
<evidence type="ECO:0000256" key="2">
    <source>
        <dbReference type="PIRSR" id="PIRSR036289-50"/>
    </source>
</evidence>
<dbReference type="RefSeq" id="WP_013740135.1">
    <property type="nucleotide sequence ID" value="NC_015436.1"/>
</dbReference>
<feature type="active site" description="Proton donor" evidence="2">
    <location>
        <position position="483"/>
    </location>
</feature>
<dbReference type="STRING" id="760011.Spico_1538"/>
<evidence type="ECO:0000259" key="6">
    <source>
        <dbReference type="Pfam" id="PF03633"/>
    </source>
</evidence>
<feature type="binding site" evidence="3">
    <location>
        <begin position="593"/>
        <end position="594"/>
    </location>
    <ligand>
        <name>substrate</name>
    </ligand>
</feature>
<feature type="domain" description="Glycoside hydrolase family 65 C-terminal" evidence="6">
    <location>
        <begin position="697"/>
        <end position="751"/>
    </location>
</feature>
<dbReference type="GO" id="GO:0030246">
    <property type="term" value="F:carbohydrate binding"/>
    <property type="evidence" value="ECO:0007669"/>
    <property type="project" value="InterPro"/>
</dbReference>
<dbReference type="EC" id="2.4.1.230" evidence="8"/>
<evidence type="ECO:0000256" key="3">
    <source>
        <dbReference type="PIRSR" id="PIRSR036289-51"/>
    </source>
</evidence>
<dbReference type="Pfam" id="PF03636">
    <property type="entry name" value="Glyco_hydro_65N"/>
    <property type="match status" value="1"/>
</dbReference>
<feature type="domain" description="Glycoside hydrolase family 65 central catalytic" evidence="5">
    <location>
        <begin position="323"/>
        <end position="680"/>
    </location>
</feature>
<keyword evidence="9" id="KW-1185">Reference proteome</keyword>
<dbReference type="HOGENOM" id="CLU_006285_2_2_12"/>
<sequence length="791" mass="89135">MNRYMYVRQEQSLDNDVLSLEETLFHSANGYIGVRGAFEEGYPHGFTTVRGSYVNGVYDIVPMPQAEPLHGLVTKKQTLVNVADVQDLRLYVDGELCTAPGKRTLDMRQGTVTRSFVWKSTRGRTVRVTIIRMASFVRLPLFLLTYTIETDGECKLDFVAAHHADVLNFSDSSDPRVASHSRRHIIIDDMSADSGEGFCRSVISTHTRESGIGIVTGVHDVCGADPADVTVSTGAGFVSRTFSLKATAGTPVIFSRYAVFADSRRYNSKRYDSLQQECIAIMEDAVRTEKVLYAEQSAYLDDFWKDLDFGVDGDNRLSAALTFNIYQLLQSVGKDEFSHLSAKGLSGEGYEGHYFWDTEMYVQPLFTLTRPEISRQLLAYRYAILPQARENARHLGHQHGALYPWRTISGEECSGFFPAGTAQYHIDGAVAYAVVMYWQVTGDKDFMEDMGLEMLLEIARLWADLGTYCGGKFHLHCVTGPDEYTCIVNNNYYTNISAQYDLRWAVRLFRDFDAMGRAQKAKKATGITAQELLDFSRAADAMYLPYDAERDITPQDDSFLSKKVWDLGGTPQKDFPLLMHYHPLVLYRYQVCKQADTILAHVLYEKDADYSTRLNSFRYYEKLTTHDSSLSTCIFSIAASRLGLVDEAYEYFGDSVEIDINNTHGNTKDGIHTANMGGSCMAILFGFAGFYITEKGFCLSPSIPRQWEGYHFRLRLNDCAVMVRVNHETVTLYLLEGEEEQLYLYGEPVRVTQEKKVFALRTSSERTLAEGALSGGTSSKRTSPERLKESV</sequence>
<reference evidence="9" key="1">
    <citation type="submission" date="2011-04" db="EMBL/GenBank/DDBJ databases">
        <title>The complete genome of Spirochaeta coccoides DSM 17374.</title>
        <authorList>
            <person name="Lucas S."/>
            <person name="Copeland A."/>
            <person name="Lapidus A."/>
            <person name="Bruce D."/>
            <person name="Goodwin L."/>
            <person name="Pitluck S."/>
            <person name="Peters L."/>
            <person name="Kyrpides N."/>
            <person name="Mavromatis K."/>
            <person name="Pagani I."/>
            <person name="Ivanova N."/>
            <person name="Ovchinnikova G."/>
            <person name="Lu M."/>
            <person name="Detter J.C."/>
            <person name="Tapia R."/>
            <person name="Han C."/>
            <person name="Land M."/>
            <person name="Hauser L."/>
            <person name="Markowitz V."/>
            <person name="Cheng J.-F."/>
            <person name="Hugenholtz P."/>
            <person name="Woyke T."/>
            <person name="Wu D."/>
            <person name="Spring S."/>
            <person name="Schroeder M."/>
            <person name="Brambilla E."/>
            <person name="Klenk H.-P."/>
            <person name="Eisen J.A."/>
        </authorList>
    </citation>
    <scope>NUCLEOTIDE SEQUENCE [LARGE SCALE GENOMIC DNA]</scope>
    <source>
        <strain evidence="9">ATCC BAA-1237 / DSM 17374 / SPN1</strain>
    </source>
</reference>
<dbReference type="InterPro" id="IPR017045">
    <property type="entry name" value="Malt_Pase/Glycosyl_Hdrlase"/>
</dbReference>
<accession>F4GIX3</accession>
<gene>
    <name evidence="8" type="ordered locus">Spico_1538</name>
</gene>
<name>F4GIX3_PARC1</name>
<protein>
    <submittedName>
        <fullName evidence="8">Kojibiose phosphorylase</fullName>
        <ecNumber evidence="8">2.4.1.230</ecNumber>
    </submittedName>
</protein>
<dbReference type="SUPFAM" id="SSF74650">
    <property type="entry name" value="Galactose mutarotase-like"/>
    <property type="match status" value="1"/>
</dbReference>
<reference evidence="8 9" key="2">
    <citation type="journal article" date="2012" name="Stand. Genomic Sci.">
        <title>Complete genome sequence of the termite hindgut bacterium Spirochaeta coccoides type strain (SPN1(T)), reclassification in the genus Sphaerochaeta as Sphaerochaeta coccoides comb. nov. and emendations of the family Spirochaetaceae and the genus Sphaerochaeta.</title>
        <authorList>
            <person name="Abt B."/>
            <person name="Han C."/>
            <person name="Scheuner C."/>
            <person name="Lu M."/>
            <person name="Lapidus A."/>
            <person name="Nolan M."/>
            <person name="Lucas S."/>
            <person name="Hammon N."/>
            <person name="Deshpande S."/>
            <person name="Cheng J.F."/>
            <person name="Tapia R."/>
            <person name="Goodwin L.A."/>
            <person name="Pitluck S."/>
            <person name="Liolios K."/>
            <person name="Pagani I."/>
            <person name="Ivanova N."/>
            <person name="Mavromatis K."/>
            <person name="Mikhailova N."/>
            <person name="Huntemann M."/>
            <person name="Pati A."/>
            <person name="Chen A."/>
            <person name="Palaniappan K."/>
            <person name="Land M."/>
            <person name="Hauser L."/>
            <person name="Brambilla E.M."/>
            <person name="Rohde M."/>
            <person name="Spring S."/>
            <person name="Gronow S."/>
            <person name="Goker M."/>
            <person name="Woyke T."/>
            <person name="Bristow J."/>
            <person name="Eisen J.A."/>
            <person name="Markowitz V."/>
            <person name="Hugenholtz P."/>
            <person name="Kyrpides N.C."/>
            <person name="Klenk H.P."/>
            <person name="Detter J.C."/>
        </authorList>
    </citation>
    <scope>NUCLEOTIDE SEQUENCE [LARGE SCALE GENOMIC DNA]</scope>
    <source>
        <strain evidence="9">ATCC BAA-1237 / DSM 17374 / SPN1</strain>
    </source>
</reference>
<dbReference type="EMBL" id="CP002659">
    <property type="protein sequence ID" value="AEC02741.1"/>
    <property type="molecule type" value="Genomic_DNA"/>
</dbReference>
<proteinExistence type="inferred from homology"/>
<dbReference type="InterPro" id="IPR008928">
    <property type="entry name" value="6-hairpin_glycosidase_sf"/>
</dbReference>
<dbReference type="SUPFAM" id="SSF48208">
    <property type="entry name" value="Six-hairpin glycosidases"/>
    <property type="match status" value="1"/>
</dbReference>
<feature type="compositionally biased region" description="Basic and acidic residues" evidence="4">
    <location>
        <begin position="782"/>
        <end position="791"/>
    </location>
</feature>
<keyword evidence="8" id="KW-0328">Glycosyltransferase</keyword>
<dbReference type="PIRSF" id="PIRSF036289">
    <property type="entry name" value="Glycosyl_hydrolase_malt_phosph"/>
    <property type="match status" value="1"/>
</dbReference>
<evidence type="ECO:0000313" key="9">
    <source>
        <dbReference type="Proteomes" id="UP000007939"/>
    </source>
</evidence>
<evidence type="ECO:0000256" key="1">
    <source>
        <dbReference type="ARBA" id="ARBA00006768"/>
    </source>
</evidence>
<feature type="domain" description="Glycoside hydrolase family 65 N-terminal" evidence="7">
    <location>
        <begin position="10"/>
        <end position="264"/>
    </location>
</feature>
<evidence type="ECO:0000259" key="5">
    <source>
        <dbReference type="Pfam" id="PF03632"/>
    </source>
</evidence>
<organism evidence="8 9">
    <name type="scientific">Parasphaerochaeta coccoides (strain ATCC BAA-1237 / DSM 17374 / SPN1)</name>
    <name type="common">Sphaerochaeta coccoides</name>
    <dbReference type="NCBI Taxonomy" id="760011"/>
    <lineage>
        <taxon>Bacteria</taxon>
        <taxon>Pseudomonadati</taxon>
        <taxon>Spirochaetota</taxon>
        <taxon>Spirochaetia</taxon>
        <taxon>Spirochaetales</taxon>
        <taxon>Sphaerochaetaceae</taxon>
        <taxon>Parasphaerochaeta</taxon>
    </lineage>
</organism>
<dbReference type="InterPro" id="IPR037018">
    <property type="entry name" value="GH65_N"/>
</dbReference>
<dbReference type="GO" id="GO:0004553">
    <property type="term" value="F:hydrolase activity, hydrolyzing O-glycosyl compounds"/>
    <property type="evidence" value="ECO:0007669"/>
    <property type="project" value="TreeGrafter"/>
</dbReference>
<dbReference type="Gene3D" id="2.60.420.10">
    <property type="entry name" value="Maltose phosphorylase, domain 3"/>
    <property type="match status" value="1"/>
</dbReference>
<dbReference type="InterPro" id="IPR005196">
    <property type="entry name" value="Glyco_hydro_65_N"/>
</dbReference>
<feature type="region of interest" description="Disordered" evidence="4">
    <location>
        <begin position="769"/>
        <end position="791"/>
    </location>
</feature>
<dbReference type="GO" id="GO:0033831">
    <property type="term" value="F:kojibiose phosphorylase activity"/>
    <property type="evidence" value="ECO:0007669"/>
    <property type="project" value="UniProtKB-EC"/>
</dbReference>